<dbReference type="SUPFAM" id="SSF52540">
    <property type="entry name" value="P-loop containing nucleoside triphosphate hydrolases"/>
    <property type="match status" value="2"/>
</dbReference>
<keyword evidence="6" id="KW-0067">ATP-binding</keyword>
<evidence type="ECO:0000259" key="11">
    <source>
        <dbReference type="Pfam" id="PF02463"/>
    </source>
</evidence>
<evidence type="ECO:0000313" key="13">
    <source>
        <dbReference type="Proteomes" id="UP000663792"/>
    </source>
</evidence>
<gene>
    <name evidence="12" type="primary">recN</name>
    <name evidence="12" type="ORF">JL106_20175</name>
</gene>
<dbReference type="InterPro" id="IPR003395">
    <property type="entry name" value="RecF/RecN/SMC_N"/>
</dbReference>
<name>A0A938YKM5_9ACTN</name>
<comment type="function">
    <text evidence="1">May be involved in recombinational repair of damaged DNA.</text>
</comment>
<keyword evidence="13" id="KW-1185">Reference proteome</keyword>
<dbReference type="GO" id="GO:0006310">
    <property type="term" value="P:DNA recombination"/>
    <property type="evidence" value="ECO:0007669"/>
    <property type="project" value="InterPro"/>
</dbReference>
<evidence type="ECO:0000256" key="1">
    <source>
        <dbReference type="ARBA" id="ARBA00003618"/>
    </source>
</evidence>
<comment type="similarity">
    <text evidence="2">Belongs to the RecN family.</text>
</comment>
<reference evidence="12" key="1">
    <citation type="submission" date="2021-01" db="EMBL/GenBank/DDBJ databases">
        <title>YIM 132084 draft genome.</title>
        <authorList>
            <person name="An D."/>
        </authorList>
    </citation>
    <scope>NUCLEOTIDE SEQUENCE</scope>
    <source>
        <strain evidence="12">YIM 132084</strain>
    </source>
</reference>
<evidence type="ECO:0000256" key="5">
    <source>
        <dbReference type="ARBA" id="ARBA00022763"/>
    </source>
</evidence>
<proteinExistence type="inferred from homology"/>
<dbReference type="PANTHER" id="PTHR11059">
    <property type="entry name" value="DNA REPAIR PROTEIN RECN"/>
    <property type="match status" value="1"/>
</dbReference>
<dbReference type="RefSeq" id="WP_205262573.1">
    <property type="nucleotide sequence ID" value="NZ_JAERWK010000031.1"/>
</dbReference>
<dbReference type="InterPro" id="IPR027417">
    <property type="entry name" value="P-loop_NTPase"/>
</dbReference>
<evidence type="ECO:0000256" key="8">
    <source>
        <dbReference type="ARBA" id="ARBA00033408"/>
    </source>
</evidence>
<dbReference type="NCBIfam" id="TIGR00634">
    <property type="entry name" value="recN"/>
    <property type="match status" value="1"/>
</dbReference>
<feature type="region of interest" description="Disordered" evidence="10">
    <location>
        <begin position="607"/>
        <end position="647"/>
    </location>
</feature>
<evidence type="ECO:0000256" key="3">
    <source>
        <dbReference type="ARBA" id="ARBA00021315"/>
    </source>
</evidence>
<evidence type="ECO:0000313" key="12">
    <source>
        <dbReference type="EMBL" id="MBM9469608.1"/>
    </source>
</evidence>
<dbReference type="Proteomes" id="UP000663792">
    <property type="component" value="Unassembled WGS sequence"/>
</dbReference>
<dbReference type="FunFam" id="3.40.50.300:FF:000319">
    <property type="entry name" value="DNA repair protein RecN"/>
    <property type="match status" value="1"/>
</dbReference>
<sequence length="647" mass="67009">MLSELRISGLGVIEEAVLDLHPGFTAVTGETGAGKTMVVTALGLIGGARADAARVRAGADRAVVEARFEVGPTDAAIGLVEAAGGRLDDDGSVIAVRTVTADGRSRAHVGGRAAPAATLAELATGLLAVHGQSEAIGLLRPAQQRVVLDRYAGLDTELETYRRVRTEWLAAAAELRDRRANARERAQREQVLRMGLQEIEAVAPQPGEDRDLVDEVRRLQNADTLREAAQTAATAVVGADTLTDTPTAVALVESARRSAAATGDVRLAAVAEQLHGVLAVLGDAGAELAAYLTDLDADPERLEQLLARQAELKTLTRRYAEDVDGVLAWARDAAAELTGLDSSDEAIEALRGRVREAAERVAAQALLLSARRTEAAGRLGTAVTEELTHLAMGRAAVEVRMTRRAGASDTVAGGPHDAGRDGESDGSGSPALQVEGQWVTATADGIDTVEIVMTAHPGAPALPINRGASGGELSRVMLALEVALADVDPVHTLVFDEVDAGVGGRAATEIGRRLAELARTHQVIVVTHLAQVAAFADRHYVVDAAASGLVGRSSVIMAGADLLAETDGAGTDGGDMTGTARELELARMLGGTDSGSALAHAAELVAATRADRAERSRRSTGATGTAGSKEKTRANGAPRRRKTAATR</sequence>
<dbReference type="Gene3D" id="3.40.50.300">
    <property type="entry name" value="P-loop containing nucleotide triphosphate hydrolases"/>
    <property type="match status" value="2"/>
</dbReference>
<protein>
    <recommendedName>
        <fullName evidence="3">DNA repair protein RecN</fullName>
    </recommendedName>
    <alternativeName>
        <fullName evidence="8">Recombination protein N</fullName>
    </alternativeName>
</protein>
<dbReference type="InterPro" id="IPR004604">
    <property type="entry name" value="DNA_recomb/repair_RecN"/>
</dbReference>
<dbReference type="GO" id="GO:0005524">
    <property type="term" value="F:ATP binding"/>
    <property type="evidence" value="ECO:0007669"/>
    <property type="project" value="UniProtKB-KW"/>
</dbReference>
<evidence type="ECO:0000256" key="9">
    <source>
        <dbReference type="SAM" id="Coils"/>
    </source>
</evidence>
<dbReference type="CDD" id="cd03241">
    <property type="entry name" value="ABC_RecN"/>
    <property type="match status" value="1"/>
</dbReference>
<keyword evidence="7" id="KW-0234">DNA repair</keyword>
<evidence type="ECO:0000256" key="10">
    <source>
        <dbReference type="SAM" id="MobiDB-lite"/>
    </source>
</evidence>
<evidence type="ECO:0000256" key="6">
    <source>
        <dbReference type="ARBA" id="ARBA00022840"/>
    </source>
</evidence>
<dbReference type="GO" id="GO:0009432">
    <property type="term" value="P:SOS response"/>
    <property type="evidence" value="ECO:0007669"/>
    <property type="project" value="TreeGrafter"/>
</dbReference>
<feature type="domain" description="RecF/RecN/SMC N-terminal" evidence="11">
    <location>
        <begin position="2"/>
        <end position="544"/>
    </location>
</feature>
<feature type="coiled-coil region" evidence="9">
    <location>
        <begin position="165"/>
        <end position="192"/>
    </location>
</feature>
<accession>A0A938YKM5</accession>
<comment type="caution">
    <text evidence="12">The sequence shown here is derived from an EMBL/GenBank/DDBJ whole genome shotgun (WGS) entry which is preliminary data.</text>
</comment>
<feature type="compositionally biased region" description="Basic residues" evidence="10">
    <location>
        <begin position="638"/>
        <end position="647"/>
    </location>
</feature>
<evidence type="ECO:0000256" key="4">
    <source>
        <dbReference type="ARBA" id="ARBA00022741"/>
    </source>
</evidence>
<dbReference type="EMBL" id="JAERWK010000031">
    <property type="protein sequence ID" value="MBM9469608.1"/>
    <property type="molecule type" value="Genomic_DNA"/>
</dbReference>
<dbReference type="GO" id="GO:0043590">
    <property type="term" value="C:bacterial nucleoid"/>
    <property type="evidence" value="ECO:0007669"/>
    <property type="project" value="TreeGrafter"/>
</dbReference>
<evidence type="ECO:0000256" key="2">
    <source>
        <dbReference type="ARBA" id="ARBA00009441"/>
    </source>
</evidence>
<keyword evidence="4" id="KW-0547">Nucleotide-binding</keyword>
<keyword evidence="5" id="KW-0227">DNA damage</keyword>
<dbReference type="Pfam" id="PF02463">
    <property type="entry name" value="SMC_N"/>
    <property type="match status" value="1"/>
</dbReference>
<organism evidence="12 13">
    <name type="scientific">Nakamurella leprariae</name>
    <dbReference type="NCBI Taxonomy" id="2803911"/>
    <lineage>
        <taxon>Bacteria</taxon>
        <taxon>Bacillati</taxon>
        <taxon>Actinomycetota</taxon>
        <taxon>Actinomycetes</taxon>
        <taxon>Nakamurellales</taxon>
        <taxon>Nakamurellaceae</taxon>
        <taxon>Nakamurella</taxon>
    </lineage>
</organism>
<feature type="region of interest" description="Disordered" evidence="10">
    <location>
        <begin position="405"/>
        <end position="431"/>
    </location>
</feature>
<dbReference type="GO" id="GO:0006281">
    <property type="term" value="P:DNA repair"/>
    <property type="evidence" value="ECO:0007669"/>
    <property type="project" value="UniProtKB-KW"/>
</dbReference>
<keyword evidence="9" id="KW-0175">Coiled coil</keyword>
<dbReference type="AlphaFoldDB" id="A0A938YKM5"/>
<dbReference type="PANTHER" id="PTHR11059:SF0">
    <property type="entry name" value="DNA REPAIR PROTEIN RECN"/>
    <property type="match status" value="1"/>
</dbReference>
<evidence type="ECO:0000256" key="7">
    <source>
        <dbReference type="ARBA" id="ARBA00023204"/>
    </source>
</evidence>